<dbReference type="GO" id="GO:0005777">
    <property type="term" value="C:peroxisome"/>
    <property type="evidence" value="ECO:0007669"/>
    <property type="project" value="UniProtKB-SubCell"/>
</dbReference>
<dbReference type="GO" id="GO:0006635">
    <property type="term" value="P:fatty acid beta-oxidation"/>
    <property type="evidence" value="ECO:0007669"/>
    <property type="project" value="TreeGrafter"/>
</dbReference>
<keyword evidence="4 12" id="KW-0808">Transferase</keyword>
<feature type="domain" description="Thiolase C-terminal" evidence="14">
    <location>
        <begin position="347"/>
        <end position="466"/>
    </location>
</feature>
<dbReference type="OrthoDB" id="5404651at2759"/>
<evidence type="ECO:0000256" key="2">
    <source>
        <dbReference type="ARBA" id="ARBA00004872"/>
    </source>
</evidence>
<dbReference type="Pfam" id="PF02803">
    <property type="entry name" value="Thiolase_C"/>
    <property type="match status" value="1"/>
</dbReference>
<keyword evidence="8" id="KW-0576">Peroxisome</keyword>
<feature type="non-terminal residue" evidence="15">
    <location>
        <position position="1"/>
    </location>
</feature>
<dbReference type="InterPro" id="IPR020610">
    <property type="entry name" value="Thiolase_AS"/>
</dbReference>
<reference evidence="15 16" key="1">
    <citation type="journal article" date="2018" name="New Phytol.">
        <title>Phylogenomics of Endogonaceae and evolution of mycorrhizas within Mucoromycota.</title>
        <authorList>
            <person name="Chang Y."/>
            <person name="Desiro A."/>
            <person name="Na H."/>
            <person name="Sandor L."/>
            <person name="Lipzen A."/>
            <person name="Clum A."/>
            <person name="Barry K."/>
            <person name="Grigoriev I.V."/>
            <person name="Martin F.M."/>
            <person name="Stajich J.E."/>
            <person name="Smith M.E."/>
            <person name="Bonito G."/>
            <person name="Spatafora J.W."/>
        </authorList>
    </citation>
    <scope>NUCLEOTIDE SEQUENCE [LARGE SCALE GENOMIC DNA]</scope>
    <source>
        <strain evidence="15 16">GMNB39</strain>
    </source>
</reference>
<evidence type="ECO:0000256" key="12">
    <source>
        <dbReference type="RuleBase" id="RU003557"/>
    </source>
</evidence>
<comment type="catalytic activity">
    <reaction evidence="11">
        <text>an acyl-CoA + acetyl-CoA = a 3-oxoacyl-CoA + CoA</text>
        <dbReference type="Rhea" id="RHEA:21564"/>
        <dbReference type="ChEBI" id="CHEBI:57287"/>
        <dbReference type="ChEBI" id="CHEBI:57288"/>
        <dbReference type="ChEBI" id="CHEBI:58342"/>
        <dbReference type="ChEBI" id="CHEBI:90726"/>
        <dbReference type="EC" id="2.3.1.16"/>
    </reaction>
</comment>
<keyword evidence="9 12" id="KW-0012">Acyltransferase</keyword>
<evidence type="ECO:0000256" key="1">
    <source>
        <dbReference type="ARBA" id="ARBA00004275"/>
    </source>
</evidence>
<feature type="domain" description="Thiolase N-terminal" evidence="13">
    <location>
        <begin position="65"/>
        <end position="336"/>
    </location>
</feature>
<accession>A0A433D3F0</accession>
<evidence type="ECO:0000256" key="8">
    <source>
        <dbReference type="ARBA" id="ARBA00023140"/>
    </source>
</evidence>
<dbReference type="Gene3D" id="3.40.47.10">
    <property type="match status" value="2"/>
</dbReference>
<keyword evidence="16" id="KW-1185">Reference proteome</keyword>
<dbReference type="EC" id="2.3.1.16" evidence="10"/>
<dbReference type="GO" id="GO:0003988">
    <property type="term" value="F:acetyl-CoA C-acyltransferase activity"/>
    <property type="evidence" value="ECO:0007669"/>
    <property type="project" value="UniProtKB-EC"/>
</dbReference>
<dbReference type="InterPro" id="IPR020617">
    <property type="entry name" value="Thiolase_C"/>
</dbReference>
<evidence type="ECO:0000256" key="3">
    <source>
        <dbReference type="ARBA" id="ARBA00010982"/>
    </source>
</evidence>
<evidence type="ECO:0000313" key="15">
    <source>
        <dbReference type="EMBL" id="RUP45359.1"/>
    </source>
</evidence>
<evidence type="ECO:0000259" key="13">
    <source>
        <dbReference type="Pfam" id="PF00108"/>
    </source>
</evidence>
<dbReference type="FunFam" id="3.40.47.10:FF:000010">
    <property type="entry name" value="Acetyl-CoA acetyltransferase (Thiolase)"/>
    <property type="match status" value="1"/>
</dbReference>
<protein>
    <recommendedName>
        <fullName evidence="10">acetyl-CoA C-acyltransferase</fullName>
        <ecNumber evidence="10">2.3.1.16</ecNumber>
    </recommendedName>
</protein>
<evidence type="ECO:0000256" key="10">
    <source>
        <dbReference type="ARBA" id="ARBA00024073"/>
    </source>
</evidence>
<evidence type="ECO:0000256" key="6">
    <source>
        <dbReference type="ARBA" id="ARBA00022946"/>
    </source>
</evidence>
<dbReference type="EMBL" id="RBNI01007415">
    <property type="protein sequence ID" value="RUP45359.1"/>
    <property type="molecule type" value="Genomic_DNA"/>
</dbReference>
<evidence type="ECO:0000256" key="4">
    <source>
        <dbReference type="ARBA" id="ARBA00022679"/>
    </source>
</evidence>
<dbReference type="Proteomes" id="UP000268093">
    <property type="component" value="Unassembled WGS sequence"/>
</dbReference>
<proteinExistence type="inferred from homology"/>
<dbReference type="NCBIfam" id="TIGR01930">
    <property type="entry name" value="AcCoA-C-Actrans"/>
    <property type="match status" value="1"/>
</dbReference>
<evidence type="ECO:0000259" key="14">
    <source>
        <dbReference type="Pfam" id="PF02803"/>
    </source>
</evidence>
<comment type="subcellular location">
    <subcellularLocation>
        <location evidence="1">Peroxisome</location>
    </subcellularLocation>
</comment>
<dbReference type="AlphaFoldDB" id="A0A433D3F0"/>
<comment type="pathway">
    <text evidence="2">Lipid metabolism; fatty acid metabolism.</text>
</comment>
<dbReference type="CDD" id="cd00751">
    <property type="entry name" value="thiolase"/>
    <property type="match status" value="1"/>
</dbReference>
<dbReference type="InterPro" id="IPR020613">
    <property type="entry name" value="Thiolase_CS"/>
</dbReference>
<dbReference type="PROSITE" id="PS00737">
    <property type="entry name" value="THIOLASE_2"/>
    <property type="match status" value="1"/>
</dbReference>
<evidence type="ECO:0000256" key="11">
    <source>
        <dbReference type="ARBA" id="ARBA00047605"/>
    </source>
</evidence>
<dbReference type="GO" id="GO:0010124">
    <property type="term" value="P:phenylacetate catabolic process"/>
    <property type="evidence" value="ECO:0007669"/>
    <property type="project" value="TreeGrafter"/>
</dbReference>
<dbReference type="PANTHER" id="PTHR43853:SF8">
    <property type="entry name" value="3-KETOACYL-COA THIOLASE, PEROXISOMAL"/>
    <property type="match status" value="1"/>
</dbReference>
<dbReference type="InterPro" id="IPR002155">
    <property type="entry name" value="Thiolase"/>
</dbReference>
<dbReference type="SUPFAM" id="SSF53901">
    <property type="entry name" value="Thiolase-like"/>
    <property type="match status" value="2"/>
</dbReference>
<dbReference type="Pfam" id="PF00108">
    <property type="entry name" value="Thiolase_N"/>
    <property type="match status" value="1"/>
</dbReference>
<keyword evidence="6" id="KW-0809">Transit peptide</keyword>
<organism evidence="15 16">
    <name type="scientific">Jimgerdemannia flammicorona</name>
    <dbReference type="NCBI Taxonomy" id="994334"/>
    <lineage>
        <taxon>Eukaryota</taxon>
        <taxon>Fungi</taxon>
        <taxon>Fungi incertae sedis</taxon>
        <taxon>Mucoromycota</taxon>
        <taxon>Mucoromycotina</taxon>
        <taxon>Endogonomycetes</taxon>
        <taxon>Endogonales</taxon>
        <taxon>Endogonaceae</taxon>
        <taxon>Jimgerdemannia</taxon>
    </lineage>
</organism>
<keyword evidence="5" id="KW-0276">Fatty acid metabolism</keyword>
<sequence length="467" mass="48489">PAFDTLYKFPHPGPLRPSFSSHPSLQTNIPQMASQRLELISSHLTAQPTASSNVTRIGAKSPDDIVIVSALRTPIIRARKGPFKDTLPEELLAAVLKATIEKTGIKPELVQDIAVGNVLPPGGGASAARMAALYAGFPESTAINTVNRQCSSGLQATVQIVTAIQTGLIDIGIGAGVESMTTNYGAAALGNTSEKIASANQAAADCLLPMGGHMDQLAKSFTSCSPYSITSENVAADFGITRDKQDTFSARSHHLASAAQKAGLFNAEIIPVTTTVLDKDGKEVTVTVDKDDGIREGVTSQSLSKLKPAFSATGTTTAGNASQVSDGAAAVLLMKRATAERLGLPIQGKYITSAVVGVPPKIMGVGPAYAIPIALAKANIKVSDVDIFEINEAFASQSVYCVEKLGIDINKVNPKGGAIALGHPLGATGARQIATLLTELKRQNKRVGVTSMCIGSGMGMAAVFERE</sequence>
<dbReference type="PROSITE" id="PS00099">
    <property type="entry name" value="THIOLASE_3"/>
    <property type="match status" value="1"/>
</dbReference>
<dbReference type="InterPro" id="IPR050215">
    <property type="entry name" value="Thiolase-like_sf_Thiolase"/>
</dbReference>
<evidence type="ECO:0000313" key="16">
    <source>
        <dbReference type="Proteomes" id="UP000268093"/>
    </source>
</evidence>
<comment type="similarity">
    <text evidence="3 12">Belongs to the thiolase-like superfamily. Thiolase family.</text>
</comment>
<keyword evidence="7" id="KW-0443">Lipid metabolism</keyword>
<dbReference type="InterPro" id="IPR020616">
    <property type="entry name" value="Thiolase_N"/>
</dbReference>
<comment type="caution">
    <text evidence="15">The sequence shown here is derived from an EMBL/GenBank/DDBJ whole genome shotgun (WGS) entry which is preliminary data.</text>
</comment>
<dbReference type="InterPro" id="IPR016039">
    <property type="entry name" value="Thiolase-like"/>
</dbReference>
<evidence type="ECO:0000256" key="9">
    <source>
        <dbReference type="ARBA" id="ARBA00023315"/>
    </source>
</evidence>
<gene>
    <name evidence="15" type="ORF">BC936DRAFT_148275</name>
</gene>
<dbReference type="PANTHER" id="PTHR43853">
    <property type="entry name" value="3-KETOACYL-COA THIOLASE, PEROXISOMAL"/>
    <property type="match status" value="1"/>
</dbReference>
<evidence type="ECO:0000256" key="5">
    <source>
        <dbReference type="ARBA" id="ARBA00022832"/>
    </source>
</evidence>
<name>A0A433D3F0_9FUNG</name>
<evidence type="ECO:0000256" key="7">
    <source>
        <dbReference type="ARBA" id="ARBA00023098"/>
    </source>
</evidence>